<protein>
    <recommendedName>
        <fullName evidence="2">Cell shape-determining protein MreC</fullName>
    </recommendedName>
    <alternativeName>
        <fullName evidence="4">Cell shape protein MreC</fullName>
    </alternativeName>
</protein>
<dbReference type="Proteomes" id="UP000287447">
    <property type="component" value="Unassembled WGS sequence"/>
</dbReference>
<dbReference type="OrthoDB" id="8478127at2"/>
<evidence type="ECO:0000313" key="7">
    <source>
        <dbReference type="EMBL" id="RVU35101.1"/>
    </source>
</evidence>
<organism evidence="7 8">
    <name type="scientific">Hwanghaeella grinnelliae</name>
    <dbReference type="NCBI Taxonomy" id="2500179"/>
    <lineage>
        <taxon>Bacteria</taxon>
        <taxon>Pseudomonadati</taxon>
        <taxon>Pseudomonadota</taxon>
        <taxon>Alphaproteobacteria</taxon>
        <taxon>Rhodospirillales</taxon>
        <taxon>Rhodospirillaceae</taxon>
        <taxon>Hwanghaeella</taxon>
    </lineage>
</organism>
<dbReference type="PANTHER" id="PTHR34138:SF1">
    <property type="entry name" value="CELL SHAPE-DETERMINING PROTEIN MREC"/>
    <property type="match status" value="1"/>
</dbReference>
<dbReference type="NCBIfam" id="NF010512">
    <property type="entry name" value="PRK13922.12-1"/>
    <property type="match status" value="1"/>
</dbReference>
<name>A0A437QKR5_9PROT</name>
<dbReference type="InterPro" id="IPR042175">
    <property type="entry name" value="Cell/Rod_MreC_2"/>
</dbReference>
<dbReference type="Pfam" id="PF04085">
    <property type="entry name" value="MreC"/>
    <property type="match status" value="1"/>
</dbReference>
<proteinExistence type="inferred from homology"/>
<comment type="similarity">
    <text evidence="1">Belongs to the MreC family.</text>
</comment>
<gene>
    <name evidence="7" type="primary">mreC</name>
    <name evidence="7" type="ORF">EOI86_19960</name>
</gene>
<dbReference type="EMBL" id="SADE01000003">
    <property type="protein sequence ID" value="RVU35101.1"/>
    <property type="molecule type" value="Genomic_DNA"/>
</dbReference>
<evidence type="ECO:0000256" key="4">
    <source>
        <dbReference type="ARBA" id="ARBA00032089"/>
    </source>
</evidence>
<evidence type="ECO:0000259" key="6">
    <source>
        <dbReference type="Pfam" id="PF04085"/>
    </source>
</evidence>
<evidence type="ECO:0000256" key="5">
    <source>
        <dbReference type="SAM" id="Coils"/>
    </source>
</evidence>
<dbReference type="InterPro" id="IPR007221">
    <property type="entry name" value="MreC"/>
</dbReference>
<evidence type="ECO:0000256" key="3">
    <source>
        <dbReference type="ARBA" id="ARBA00022960"/>
    </source>
</evidence>
<dbReference type="Gene3D" id="2.40.10.340">
    <property type="entry name" value="Rod shape-determining protein MreC, domain 1"/>
    <property type="match status" value="1"/>
</dbReference>
<keyword evidence="3" id="KW-0133">Cell shape</keyword>
<evidence type="ECO:0000256" key="1">
    <source>
        <dbReference type="ARBA" id="ARBA00009369"/>
    </source>
</evidence>
<feature type="domain" description="Rod shape-determining protein MreC beta-barrel core" evidence="6">
    <location>
        <begin position="134"/>
        <end position="272"/>
    </location>
</feature>
<comment type="caution">
    <text evidence="7">The sequence shown here is derived from an EMBL/GenBank/DDBJ whole genome shotgun (WGS) entry which is preliminary data.</text>
</comment>
<evidence type="ECO:0000313" key="8">
    <source>
        <dbReference type="Proteomes" id="UP000287447"/>
    </source>
</evidence>
<dbReference type="InterPro" id="IPR055342">
    <property type="entry name" value="MreC_beta-barrel_core"/>
</dbReference>
<dbReference type="Gene3D" id="2.40.10.350">
    <property type="entry name" value="Rod shape-determining protein MreC, domain 2"/>
    <property type="match status" value="1"/>
</dbReference>
<dbReference type="InterPro" id="IPR042177">
    <property type="entry name" value="Cell/Rod_1"/>
</dbReference>
<keyword evidence="8" id="KW-1185">Reference proteome</keyword>
<dbReference type="AlphaFoldDB" id="A0A437QKR5"/>
<feature type="coiled-coil region" evidence="5">
    <location>
        <begin position="74"/>
        <end position="118"/>
    </location>
</feature>
<dbReference type="GO" id="GO:0005886">
    <property type="term" value="C:plasma membrane"/>
    <property type="evidence" value="ECO:0007669"/>
    <property type="project" value="TreeGrafter"/>
</dbReference>
<dbReference type="NCBIfam" id="TIGR00219">
    <property type="entry name" value="mreC"/>
    <property type="match status" value="1"/>
</dbReference>
<keyword evidence="5" id="KW-0175">Coiled coil</keyword>
<evidence type="ECO:0000256" key="2">
    <source>
        <dbReference type="ARBA" id="ARBA00013855"/>
    </source>
</evidence>
<dbReference type="PANTHER" id="PTHR34138">
    <property type="entry name" value="CELL SHAPE-DETERMINING PROTEIN MREC"/>
    <property type="match status" value="1"/>
</dbReference>
<dbReference type="GO" id="GO:0008360">
    <property type="term" value="P:regulation of cell shape"/>
    <property type="evidence" value="ECO:0007669"/>
    <property type="project" value="UniProtKB-KW"/>
</dbReference>
<reference evidence="8" key="1">
    <citation type="submission" date="2019-01" db="EMBL/GenBank/DDBJ databases">
        <title>Gri0909 isolated from a small marine red alga.</title>
        <authorList>
            <person name="Kim J."/>
            <person name="Jeong S.E."/>
            <person name="Jeon C.O."/>
        </authorList>
    </citation>
    <scope>NUCLEOTIDE SEQUENCE [LARGE SCALE GENOMIC DNA]</scope>
    <source>
        <strain evidence="8">Gri0909</strain>
    </source>
</reference>
<accession>A0A437QKR5</accession>
<sequence>MAPRSGTTMMRIAVPLRSFAQRFAFVLLLACAVAIMLVGKADPLTFERARTEVTDLVTPLLDAIAQPVATAARVVDEAEQLFALRDENARLREENARLKQWQSAALNLQSENDQLRELLAYQPKDAVRYITARVVGDRGGAFVRSILINEGSDGGVKKGQAALVSDGLLGRVASVGENSARVLLITDLNSRIPVMVQETRIRAVLAGDNSQTPRLVFLSANATVKKGQRIVTSGHGDAFPPGLPVGEITEVGEAGVRVRAFASEDRLRFIRLVDFGRDGILTPPSAGVSE</sequence>